<sequence>MPTTGPNLPKLYGIGVELPITSHRPPEPFGKAVYKHVKTPGVPDISPETINQLGDNELTFARHPRERDRHAPAMFPMPDWFMEDQKATLKIGCPISHGKWGPQVVLCEVVKPPGNLWKKMGHEIPEIVVAKIFDPLHYYDCEDRVAEADREYAAEAAAYMHLHDQRHTKAYKSGFVPQYFGSWTTDITLNHLRKPFMSEDDKKATARTEAQARAAFDAAVKAADSQAETAGAEASGDPLRATELKVHDFRPVRLILLEYIRGTALSRHLTRRVVGNDSITIEPKPDFLEERIRTEIFGEIMDSVTRIEHLGINTSRLTPSMFLVIHKKEKEERQKNTPNTRPCAVVMTDFTQTDVTHYTRMGYNIHQKLPLPMHPLSWGTPGRKWYSFRGWIPAVWFDDVKKYDEWGEAHFESDNYSTPKVVNDICESVGWLNDMIKYGNIRPRPEDDPEWQALMAKNYANVPEWGLPYRNEHGFKTKEEYDRHREQTAVAMRAARAEDKERIRKKRAAVRDKIKAQEQAREKADRNKQRFKTKEEYDKDREQRAIAVRAAHAQDIEQMNKELDDLWDKVEAQEQAKEEAAAKKAAVDQLEREMQVVAIAAASTNDPADSRTPRQSPSM</sequence>
<name>A0A8K0TCB4_9PEZI</name>
<proteinExistence type="predicted"/>
<evidence type="ECO:0000256" key="1">
    <source>
        <dbReference type="SAM" id="MobiDB-lite"/>
    </source>
</evidence>
<dbReference type="Proteomes" id="UP000813385">
    <property type="component" value="Unassembled WGS sequence"/>
</dbReference>
<evidence type="ECO:0000313" key="2">
    <source>
        <dbReference type="EMBL" id="KAH7349827.1"/>
    </source>
</evidence>
<feature type="region of interest" description="Disordered" evidence="1">
    <location>
        <begin position="600"/>
        <end position="619"/>
    </location>
</feature>
<accession>A0A8K0TCB4</accession>
<dbReference type="AlphaFoldDB" id="A0A8K0TCB4"/>
<gene>
    <name evidence="2" type="ORF">B0T11DRAFT_321648</name>
</gene>
<protein>
    <submittedName>
        <fullName evidence="2">Uncharacterized protein</fullName>
    </submittedName>
</protein>
<reference evidence="2" key="1">
    <citation type="journal article" date="2021" name="Nat. Commun.">
        <title>Genetic determinants of endophytism in the Arabidopsis root mycobiome.</title>
        <authorList>
            <person name="Mesny F."/>
            <person name="Miyauchi S."/>
            <person name="Thiergart T."/>
            <person name="Pickel B."/>
            <person name="Atanasova L."/>
            <person name="Karlsson M."/>
            <person name="Huettel B."/>
            <person name="Barry K.W."/>
            <person name="Haridas S."/>
            <person name="Chen C."/>
            <person name="Bauer D."/>
            <person name="Andreopoulos W."/>
            <person name="Pangilinan J."/>
            <person name="LaButti K."/>
            <person name="Riley R."/>
            <person name="Lipzen A."/>
            <person name="Clum A."/>
            <person name="Drula E."/>
            <person name="Henrissat B."/>
            <person name="Kohler A."/>
            <person name="Grigoriev I.V."/>
            <person name="Martin F.M."/>
            <person name="Hacquard S."/>
        </authorList>
    </citation>
    <scope>NUCLEOTIDE SEQUENCE</scope>
    <source>
        <strain evidence="2">MPI-CAGE-AT-0016</strain>
    </source>
</reference>
<evidence type="ECO:0000313" key="3">
    <source>
        <dbReference type="Proteomes" id="UP000813385"/>
    </source>
</evidence>
<comment type="caution">
    <text evidence="2">The sequence shown here is derived from an EMBL/GenBank/DDBJ whole genome shotgun (WGS) entry which is preliminary data.</text>
</comment>
<dbReference type="EMBL" id="JAGPXD010000006">
    <property type="protein sequence ID" value="KAH7349827.1"/>
    <property type="molecule type" value="Genomic_DNA"/>
</dbReference>
<organism evidence="2 3">
    <name type="scientific">Plectosphaerella cucumerina</name>
    <dbReference type="NCBI Taxonomy" id="40658"/>
    <lineage>
        <taxon>Eukaryota</taxon>
        <taxon>Fungi</taxon>
        <taxon>Dikarya</taxon>
        <taxon>Ascomycota</taxon>
        <taxon>Pezizomycotina</taxon>
        <taxon>Sordariomycetes</taxon>
        <taxon>Hypocreomycetidae</taxon>
        <taxon>Glomerellales</taxon>
        <taxon>Plectosphaerellaceae</taxon>
        <taxon>Plectosphaerella</taxon>
    </lineage>
</organism>
<feature type="region of interest" description="Disordered" evidence="1">
    <location>
        <begin position="510"/>
        <end position="538"/>
    </location>
</feature>
<feature type="compositionally biased region" description="Polar residues" evidence="1">
    <location>
        <begin position="602"/>
        <end position="619"/>
    </location>
</feature>
<keyword evidence="3" id="KW-1185">Reference proteome</keyword>
<dbReference type="OrthoDB" id="4824076at2759"/>